<dbReference type="AlphaFoldDB" id="A0A0F9NXA9"/>
<gene>
    <name evidence="1" type="ORF">LCGC14_1284720</name>
</gene>
<organism evidence="1">
    <name type="scientific">marine sediment metagenome</name>
    <dbReference type="NCBI Taxonomy" id="412755"/>
    <lineage>
        <taxon>unclassified sequences</taxon>
        <taxon>metagenomes</taxon>
        <taxon>ecological metagenomes</taxon>
    </lineage>
</organism>
<evidence type="ECO:0000313" key="1">
    <source>
        <dbReference type="EMBL" id="KKM85872.1"/>
    </source>
</evidence>
<accession>A0A0F9NXA9</accession>
<protein>
    <submittedName>
        <fullName evidence="1">Uncharacterized protein</fullName>
    </submittedName>
</protein>
<reference evidence="1" key="1">
    <citation type="journal article" date="2015" name="Nature">
        <title>Complex archaea that bridge the gap between prokaryotes and eukaryotes.</title>
        <authorList>
            <person name="Spang A."/>
            <person name="Saw J.H."/>
            <person name="Jorgensen S.L."/>
            <person name="Zaremba-Niedzwiedzka K."/>
            <person name="Martijn J."/>
            <person name="Lind A.E."/>
            <person name="van Eijk R."/>
            <person name="Schleper C."/>
            <person name="Guy L."/>
            <person name="Ettema T.J."/>
        </authorList>
    </citation>
    <scope>NUCLEOTIDE SEQUENCE</scope>
</reference>
<dbReference type="EMBL" id="LAZR01007341">
    <property type="protein sequence ID" value="KKM85872.1"/>
    <property type="molecule type" value="Genomic_DNA"/>
</dbReference>
<name>A0A0F9NXA9_9ZZZZ</name>
<proteinExistence type="predicted"/>
<comment type="caution">
    <text evidence="1">The sequence shown here is derived from an EMBL/GenBank/DDBJ whole genome shotgun (WGS) entry which is preliminary data.</text>
</comment>
<sequence>MPSLQEMAAKGSAKLARKAGSMAAGYEAAKARAITNFQAIGFGPTRVANYQAGVQAATYTAPDPAKWARNWLAKMAE</sequence>